<organism evidence="3 4">
    <name type="scientific">Simiduia agarivorans (strain DSM 21679 / JCM 13881 / BCRC 17597 / SA1)</name>
    <dbReference type="NCBI Taxonomy" id="1117647"/>
    <lineage>
        <taxon>Bacteria</taxon>
        <taxon>Pseudomonadati</taxon>
        <taxon>Pseudomonadota</taxon>
        <taxon>Gammaproteobacteria</taxon>
        <taxon>Cellvibrionales</taxon>
        <taxon>Cellvibrionaceae</taxon>
        <taxon>Simiduia</taxon>
    </lineage>
</organism>
<dbReference type="Pfam" id="PF04304">
    <property type="entry name" value="DUF454"/>
    <property type="match status" value="1"/>
</dbReference>
<dbReference type="Proteomes" id="UP000000466">
    <property type="component" value="Chromosome"/>
</dbReference>
<feature type="transmembrane region" description="Helical" evidence="2">
    <location>
        <begin position="52"/>
        <end position="69"/>
    </location>
</feature>
<proteinExistence type="predicted"/>
<gene>
    <name evidence="3" type="ordered locus">M5M_14090</name>
</gene>
<feature type="transmembrane region" description="Helical" evidence="2">
    <location>
        <begin position="81"/>
        <end position="98"/>
    </location>
</feature>
<feature type="transmembrane region" description="Helical" evidence="2">
    <location>
        <begin position="12"/>
        <end position="32"/>
    </location>
</feature>
<accession>K4KLB6</accession>
<feature type="transmembrane region" description="Helical" evidence="2">
    <location>
        <begin position="104"/>
        <end position="121"/>
    </location>
</feature>
<dbReference type="PANTHER" id="PTHR35813">
    <property type="entry name" value="INNER MEMBRANE PROTEIN YBAN"/>
    <property type="match status" value="1"/>
</dbReference>
<dbReference type="KEGG" id="saga:M5M_14090"/>
<sequence>MKKPVFTGKTLYLVLGFLCVALAALGVALPLLPTTPFLLLAAACFARSSERWYNWLLGNATFGPMILRWQTQRCIDPAIKRIALGSIALFGGVSLWLIESTAVRLAGIGLLLLGAFVVVRLPTCPPDLFARDANKPSKE</sequence>
<dbReference type="EMBL" id="CP003746">
    <property type="protein sequence ID" value="AFU99954.1"/>
    <property type="molecule type" value="Genomic_DNA"/>
</dbReference>
<keyword evidence="2" id="KW-1133">Transmembrane helix</keyword>
<evidence type="ECO:0000313" key="3">
    <source>
        <dbReference type="EMBL" id="AFU99954.1"/>
    </source>
</evidence>
<dbReference type="PANTHER" id="PTHR35813:SF1">
    <property type="entry name" value="INNER MEMBRANE PROTEIN YBAN"/>
    <property type="match status" value="1"/>
</dbReference>
<dbReference type="eggNOG" id="COG2832">
    <property type="taxonomic scope" value="Bacteria"/>
</dbReference>
<dbReference type="HOGENOM" id="CLU_113299_1_0_6"/>
<dbReference type="InterPro" id="IPR007401">
    <property type="entry name" value="DUF454"/>
</dbReference>
<dbReference type="STRING" id="1117647.M5M_14090"/>
<comment type="subcellular location">
    <subcellularLocation>
        <location evidence="1">Cell inner membrane</location>
        <topology evidence="1">Multi-pass membrane protein</topology>
    </subcellularLocation>
</comment>
<keyword evidence="1 2" id="KW-0472">Membrane</keyword>
<keyword evidence="1" id="KW-0997">Cell inner membrane</keyword>
<reference evidence="3 4" key="1">
    <citation type="journal article" date="2013" name="Genome Announc.">
        <title>Complete genome sequence of Simiduia agarivorans SA1(T), a marine bacterium able to degrade a variety of polysaccharides.</title>
        <authorList>
            <person name="Lin S.Y."/>
            <person name="Shieh W.Y."/>
            <person name="Chen J.S."/>
            <person name="Tang S.L."/>
        </authorList>
    </citation>
    <scope>NUCLEOTIDE SEQUENCE [LARGE SCALE GENOMIC DNA]</scope>
    <source>
        <strain evidence="4">DSM 21679 / JCM 13881 / BCRC 17597 / SA1</strain>
    </source>
</reference>
<evidence type="ECO:0000256" key="1">
    <source>
        <dbReference type="PIRNR" id="PIRNR016789"/>
    </source>
</evidence>
<dbReference type="GO" id="GO:0005886">
    <property type="term" value="C:plasma membrane"/>
    <property type="evidence" value="ECO:0007669"/>
    <property type="project" value="UniProtKB-SubCell"/>
</dbReference>
<keyword evidence="4" id="KW-1185">Reference proteome</keyword>
<evidence type="ECO:0000313" key="4">
    <source>
        <dbReference type="Proteomes" id="UP000000466"/>
    </source>
</evidence>
<evidence type="ECO:0000256" key="2">
    <source>
        <dbReference type="SAM" id="Phobius"/>
    </source>
</evidence>
<dbReference type="AlphaFoldDB" id="K4KLB6"/>
<protein>
    <recommendedName>
        <fullName evidence="1">Inner membrane protein</fullName>
    </recommendedName>
</protein>
<dbReference type="PIRSF" id="PIRSF016789">
    <property type="entry name" value="DUF454"/>
    <property type="match status" value="1"/>
</dbReference>
<dbReference type="OrthoDB" id="9816293at2"/>
<keyword evidence="1" id="KW-1003">Cell membrane</keyword>
<keyword evidence="2" id="KW-0812">Transmembrane</keyword>
<name>K4KLB6_SIMAS</name>